<feature type="transmembrane region" description="Helical" evidence="6">
    <location>
        <begin position="272"/>
        <end position="299"/>
    </location>
</feature>
<comment type="subcellular location">
    <subcellularLocation>
        <location evidence="1">Cell membrane</location>
        <topology evidence="1">Multi-pass membrane protein</topology>
    </subcellularLocation>
</comment>
<feature type="transmembrane region" description="Helical" evidence="6">
    <location>
        <begin position="149"/>
        <end position="166"/>
    </location>
</feature>
<comment type="caution">
    <text evidence="7">The sequence shown here is derived from an EMBL/GenBank/DDBJ whole genome shotgun (WGS) entry which is preliminary data.</text>
</comment>
<feature type="transmembrane region" description="Helical" evidence="6">
    <location>
        <begin position="239"/>
        <end position="260"/>
    </location>
</feature>
<keyword evidence="5 6" id="KW-0472">Membrane</keyword>
<dbReference type="Pfam" id="PF02653">
    <property type="entry name" value="BPD_transp_2"/>
    <property type="match status" value="1"/>
</dbReference>
<evidence type="ECO:0000256" key="3">
    <source>
        <dbReference type="ARBA" id="ARBA00022692"/>
    </source>
</evidence>
<dbReference type="PANTHER" id="PTHR30482:SF10">
    <property type="entry name" value="HIGH-AFFINITY BRANCHED-CHAIN AMINO ACID TRANSPORT PROTEIN BRAE"/>
    <property type="match status" value="1"/>
</dbReference>
<feature type="transmembrane region" description="Helical" evidence="6">
    <location>
        <begin position="83"/>
        <end position="102"/>
    </location>
</feature>
<organism evidence="7 8">
    <name type="scientific">Eoetvoesiella caeni</name>
    <dbReference type="NCBI Taxonomy" id="645616"/>
    <lineage>
        <taxon>Bacteria</taxon>
        <taxon>Pseudomonadati</taxon>
        <taxon>Pseudomonadota</taxon>
        <taxon>Betaproteobacteria</taxon>
        <taxon>Burkholderiales</taxon>
        <taxon>Alcaligenaceae</taxon>
        <taxon>Eoetvoesiella</taxon>
    </lineage>
</organism>
<dbReference type="GO" id="GO:0015658">
    <property type="term" value="F:branched-chain amino acid transmembrane transporter activity"/>
    <property type="evidence" value="ECO:0007669"/>
    <property type="project" value="InterPro"/>
</dbReference>
<protein>
    <submittedName>
        <fullName evidence="7">Amino acid/amide ABC transporter membrane protein 2 (HAAT family)</fullName>
    </submittedName>
</protein>
<evidence type="ECO:0000256" key="2">
    <source>
        <dbReference type="ARBA" id="ARBA00022475"/>
    </source>
</evidence>
<sequence length="368" mass="39348">MACFPQTHWQNGSDMNMLKKLNVPSMATPISLILVLVLIVALTYALGGEHQHITVTEMLVRMIAVVGIYIFVGNSGLLSFGHVGFMCVGAYTAAWVTVAPLWKQMMLFALPEVLRTQAYGYEVSLILAVLICMVLALVLGAVIMRLSGIASTITTFGFLVVLNSVFSNWSSLTAGTSSIIGIPVFVNPFWAVLVVAVCILIAWLYQSSRHGLMLRATRESEPAAKACGISIVKMRLVSFVLSAGICGLAGAMYAHFVGFLSPDALYLDATFILLAMLIVGGMQSLTGAVLGAVVVSLLIELLRLAEDGVSISGHLLALPSGSQQLGLAALLGLVLLFRPDGLSKGKELTAWRGRVGRFSNRRSKVFVN</sequence>
<feature type="transmembrane region" description="Helical" evidence="6">
    <location>
        <begin position="58"/>
        <end position="77"/>
    </location>
</feature>
<evidence type="ECO:0000256" key="5">
    <source>
        <dbReference type="ARBA" id="ARBA00023136"/>
    </source>
</evidence>
<reference evidence="7 8" key="1">
    <citation type="submission" date="2018-06" db="EMBL/GenBank/DDBJ databases">
        <title>Genomic Encyclopedia of Type Strains, Phase IV (KMG-IV): sequencing the most valuable type-strain genomes for metagenomic binning, comparative biology and taxonomic classification.</title>
        <authorList>
            <person name="Goeker M."/>
        </authorList>
    </citation>
    <scope>NUCLEOTIDE SEQUENCE [LARGE SCALE GENOMIC DNA]</scope>
    <source>
        <strain evidence="7 8">DSM 25520</strain>
    </source>
</reference>
<dbReference type="InterPro" id="IPR043428">
    <property type="entry name" value="LivM-like"/>
</dbReference>
<evidence type="ECO:0000256" key="1">
    <source>
        <dbReference type="ARBA" id="ARBA00004651"/>
    </source>
</evidence>
<dbReference type="Proteomes" id="UP000253628">
    <property type="component" value="Unassembled WGS sequence"/>
</dbReference>
<evidence type="ECO:0000313" key="8">
    <source>
        <dbReference type="Proteomes" id="UP000253628"/>
    </source>
</evidence>
<dbReference type="AlphaFoldDB" id="A0A366H137"/>
<dbReference type="CDD" id="cd06581">
    <property type="entry name" value="TM_PBP1_LivM_like"/>
    <property type="match status" value="1"/>
</dbReference>
<dbReference type="InterPro" id="IPR001851">
    <property type="entry name" value="ABC_transp_permease"/>
</dbReference>
<keyword evidence="4 6" id="KW-1133">Transmembrane helix</keyword>
<evidence type="ECO:0000256" key="6">
    <source>
        <dbReference type="SAM" id="Phobius"/>
    </source>
</evidence>
<dbReference type="OrthoDB" id="9814461at2"/>
<dbReference type="EMBL" id="QNRQ01000017">
    <property type="protein sequence ID" value="RBP35453.1"/>
    <property type="molecule type" value="Genomic_DNA"/>
</dbReference>
<keyword evidence="3 6" id="KW-0812">Transmembrane</keyword>
<feature type="transmembrane region" description="Helical" evidence="6">
    <location>
        <begin position="178"/>
        <end position="205"/>
    </location>
</feature>
<dbReference type="GO" id="GO:0005886">
    <property type="term" value="C:plasma membrane"/>
    <property type="evidence" value="ECO:0007669"/>
    <property type="project" value="UniProtKB-SubCell"/>
</dbReference>
<accession>A0A366H137</accession>
<dbReference type="PANTHER" id="PTHR30482">
    <property type="entry name" value="HIGH-AFFINITY BRANCHED-CHAIN AMINO ACID TRANSPORT SYSTEM PERMEASE"/>
    <property type="match status" value="1"/>
</dbReference>
<proteinExistence type="predicted"/>
<keyword evidence="8" id="KW-1185">Reference proteome</keyword>
<feature type="transmembrane region" description="Helical" evidence="6">
    <location>
        <begin position="123"/>
        <end position="143"/>
    </location>
</feature>
<gene>
    <name evidence="7" type="ORF">DFR37_11757</name>
</gene>
<keyword evidence="2" id="KW-1003">Cell membrane</keyword>
<name>A0A366H137_9BURK</name>
<evidence type="ECO:0000256" key="4">
    <source>
        <dbReference type="ARBA" id="ARBA00022989"/>
    </source>
</evidence>
<feature type="transmembrane region" description="Helical" evidence="6">
    <location>
        <begin position="26"/>
        <end position="46"/>
    </location>
</feature>
<evidence type="ECO:0000313" key="7">
    <source>
        <dbReference type="EMBL" id="RBP35453.1"/>
    </source>
</evidence>